<dbReference type="InterPro" id="IPR025474">
    <property type="entry name" value="DUF4325"/>
</dbReference>
<gene>
    <name evidence="2" type="ORF">D5281_21840</name>
</gene>
<feature type="domain" description="DUF4325" evidence="1">
    <location>
        <begin position="22"/>
        <end position="79"/>
    </location>
</feature>
<evidence type="ECO:0000313" key="3">
    <source>
        <dbReference type="Proteomes" id="UP001154420"/>
    </source>
</evidence>
<dbReference type="Pfam" id="PF14213">
    <property type="entry name" value="DUF4325"/>
    <property type="match status" value="1"/>
</dbReference>
<evidence type="ECO:0000313" key="2">
    <source>
        <dbReference type="EMBL" id="NBJ95120.1"/>
    </source>
</evidence>
<dbReference type="OrthoDB" id="512307at2"/>
<dbReference type="AlphaFoldDB" id="A0A9X5BJM0"/>
<comment type="caution">
    <text evidence="2">The sequence shown here is derived from an EMBL/GenBank/DDBJ whole genome shotgun (WGS) entry which is preliminary data.</text>
</comment>
<name>A0A9X5BJM0_9FIRM</name>
<protein>
    <submittedName>
        <fullName evidence="2">DUF4325 domain-containing protein</fullName>
    </submittedName>
</protein>
<organism evidence="2 3">
    <name type="scientific">Parablautia muri</name>
    <dbReference type="NCBI Taxonomy" id="2320879"/>
    <lineage>
        <taxon>Bacteria</taxon>
        <taxon>Bacillati</taxon>
        <taxon>Bacillota</taxon>
        <taxon>Clostridia</taxon>
        <taxon>Lachnospirales</taxon>
        <taxon>Lachnospiraceae</taxon>
        <taxon>Parablautia</taxon>
    </lineage>
</organism>
<dbReference type="RefSeq" id="WP_160562073.1">
    <property type="nucleotide sequence ID" value="NZ_QZDT01000066.1"/>
</dbReference>
<keyword evidence="3" id="KW-1185">Reference proteome</keyword>
<dbReference type="Proteomes" id="UP001154420">
    <property type="component" value="Unassembled WGS sequence"/>
</dbReference>
<proteinExistence type="predicted"/>
<evidence type="ECO:0000259" key="1">
    <source>
        <dbReference type="Pfam" id="PF14213"/>
    </source>
</evidence>
<accession>A0A9X5BJM0</accession>
<reference evidence="2" key="1">
    <citation type="submission" date="2018-09" db="EMBL/GenBank/DDBJ databases">
        <title>Murine metabolic-syndrome-specific gut microbial biobank.</title>
        <authorList>
            <person name="Liu C."/>
        </authorList>
    </citation>
    <scope>NUCLEOTIDE SEQUENCE</scope>
    <source>
        <strain evidence="2">D42-62</strain>
    </source>
</reference>
<dbReference type="EMBL" id="QZDT01000066">
    <property type="protein sequence ID" value="NBJ95120.1"/>
    <property type="molecule type" value="Genomic_DNA"/>
</dbReference>
<sequence>MAIVTLNVASLIESPSALTREQGAVIYNQIITNLISGNKVILDFIDIESLITPFLNVSIGKLYETYNSTQLNAQLEIKNPPEGTNAKFQMVIANAKQYYSNKNAFTKVVEDVINNQ</sequence>